<feature type="chain" id="PRO_5042240909" description="Secreted protein" evidence="2">
    <location>
        <begin position="23"/>
        <end position="103"/>
    </location>
</feature>
<protein>
    <recommendedName>
        <fullName evidence="5">Secreted protein</fullName>
    </recommendedName>
</protein>
<evidence type="ECO:0000256" key="2">
    <source>
        <dbReference type="SAM" id="SignalP"/>
    </source>
</evidence>
<keyword evidence="2" id="KW-0732">Signal</keyword>
<dbReference type="AlphaFoldDB" id="A0AAD8PRF7"/>
<evidence type="ECO:0008006" key="5">
    <source>
        <dbReference type="Google" id="ProtNLM"/>
    </source>
</evidence>
<dbReference type="GeneID" id="85442897"/>
<evidence type="ECO:0000313" key="4">
    <source>
        <dbReference type="Proteomes" id="UP001230504"/>
    </source>
</evidence>
<feature type="compositionally biased region" description="Polar residues" evidence="1">
    <location>
        <begin position="88"/>
        <end position="103"/>
    </location>
</feature>
<name>A0AAD8PRF7_9PEZI</name>
<reference evidence="3" key="1">
    <citation type="submission" date="2021-06" db="EMBL/GenBank/DDBJ databases">
        <title>Comparative genomics, transcriptomics and evolutionary studies reveal genomic signatures of adaptation to plant cell wall in hemibiotrophic fungi.</title>
        <authorList>
            <consortium name="DOE Joint Genome Institute"/>
            <person name="Baroncelli R."/>
            <person name="Diaz J.F."/>
            <person name="Benocci T."/>
            <person name="Peng M."/>
            <person name="Battaglia E."/>
            <person name="Haridas S."/>
            <person name="Andreopoulos W."/>
            <person name="Labutti K."/>
            <person name="Pangilinan J."/>
            <person name="Floch G.L."/>
            <person name="Makela M.R."/>
            <person name="Henrissat B."/>
            <person name="Grigoriev I.V."/>
            <person name="Crouch J.A."/>
            <person name="De Vries R.P."/>
            <person name="Sukno S.A."/>
            <person name="Thon M.R."/>
        </authorList>
    </citation>
    <scope>NUCLEOTIDE SEQUENCE</scope>
    <source>
        <strain evidence="3">CBS 125086</strain>
    </source>
</reference>
<dbReference type="EMBL" id="JAHLJV010000068">
    <property type="protein sequence ID" value="KAK1579281.1"/>
    <property type="molecule type" value="Genomic_DNA"/>
</dbReference>
<comment type="caution">
    <text evidence="3">The sequence shown here is derived from an EMBL/GenBank/DDBJ whole genome shotgun (WGS) entry which is preliminary data.</text>
</comment>
<feature type="signal peptide" evidence="2">
    <location>
        <begin position="1"/>
        <end position="22"/>
    </location>
</feature>
<sequence>MWYVCFLFVCFALLCRLPTAPAPNIHQGLYSHSAPCLTSSQISALGSVVRSPRRVQLAGLPSFALAGPQRMLRLCACACRWSPEGARGSSNPNLPSSNDTHYP</sequence>
<keyword evidence="4" id="KW-1185">Reference proteome</keyword>
<accession>A0AAD8PRF7</accession>
<dbReference type="RefSeq" id="XP_060410416.1">
    <property type="nucleotide sequence ID" value="XM_060558657.1"/>
</dbReference>
<organism evidence="3 4">
    <name type="scientific">Colletotrichum navitas</name>
    <dbReference type="NCBI Taxonomy" id="681940"/>
    <lineage>
        <taxon>Eukaryota</taxon>
        <taxon>Fungi</taxon>
        <taxon>Dikarya</taxon>
        <taxon>Ascomycota</taxon>
        <taxon>Pezizomycotina</taxon>
        <taxon>Sordariomycetes</taxon>
        <taxon>Hypocreomycetidae</taxon>
        <taxon>Glomerellales</taxon>
        <taxon>Glomerellaceae</taxon>
        <taxon>Colletotrichum</taxon>
        <taxon>Colletotrichum graminicola species complex</taxon>
    </lineage>
</organism>
<evidence type="ECO:0000313" key="3">
    <source>
        <dbReference type="EMBL" id="KAK1579281.1"/>
    </source>
</evidence>
<evidence type="ECO:0000256" key="1">
    <source>
        <dbReference type="SAM" id="MobiDB-lite"/>
    </source>
</evidence>
<gene>
    <name evidence="3" type="ORF">LY79DRAFT_564454</name>
</gene>
<feature type="region of interest" description="Disordered" evidence="1">
    <location>
        <begin position="83"/>
        <end position="103"/>
    </location>
</feature>
<dbReference type="Proteomes" id="UP001230504">
    <property type="component" value="Unassembled WGS sequence"/>
</dbReference>
<proteinExistence type="predicted"/>